<comment type="caution">
    <text evidence="1">The sequence shown here is derived from an EMBL/GenBank/DDBJ whole genome shotgun (WGS) entry which is preliminary data.</text>
</comment>
<protein>
    <submittedName>
        <fullName evidence="1">Uncharacterized protein</fullName>
    </submittedName>
</protein>
<dbReference type="AlphaFoldDB" id="A0AAV7HUX3"/>
<accession>A0AAV7HUX3</accession>
<organism evidence="1 2">
    <name type="scientific">Cotesia glomerata</name>
    <name type="common">Lepidopteran parasitic wasp</name>
    <name type="synonym">Apanteles glomeratus</name>
    <dbReference type="NCBI Taxonomy" id="32391"/>
    <lineage>
        <taxon>Eukaryota</taxon>
        <taxon>Metazoa</taxon>
        <taxon>Ecdysozoa</taxon>
        <taxon>Arthropoda</taxon>
        <taxon>Hexapoda</taxon>
        <taxon>Insecta</taxon>
        <taxon>Pterygota</taxon>
        <taxon>Neoptera</taxon>
        <taxon>Endopterygota</taxon>
        <taxon>Hymenoptera</taxon>
        <taxon>Apocrita</taxon>
        <taxon>Ichneumonoidea</taxon>
        <taxon>Braconidae</taxon>
        <taxon>Microgastrinae</taxon>
        <taxon>Cotesia</taxon>
    </lineage>
</organism>
<proteinExistence type="predicted"/>
<dbReference type="Proteomes" id="UP000826195">
    <property type="component" value="Unassembled WGS sequence"/>
</dbReference>
<reference evidence="1 2" key="1">
    <citation type="journal article" date="2021" name="J. Hered.">
        <title>A chromosome-level genome assembly of the parasitoid wasp, Cotesia glomerata (Hymenoptera: Braconidae).</title>
        <authorList>
            <person name="Pinto B.J."/>
            <person name="Weis J.J."/>
            <person name="Gamble T."/>
            <person name="Ode P.J."/>
            <person name="Paul R."/>
            <person name="Zaspel J.M."/>
        </authorList>
    </citation>
    <scope>NUCLEOTIDE SEQUENCE [LARGE SCALE GENOMIC DNA]</scope>
    <source>
        <strain evidence="1">CgM1</strain>
    </source>
</reference>
<evidence type="ECO:0000313" key="1">
    <source>
        <dbReference type="EMBL" id="KAH0533583.1"/>
    </source>
</evidence>
<name>A0AAV7HUX3_COTGL</name>
<evidence type="ECO:0000313" key="2">
    <source>
        <dbReference type="Proteomes" id="UP000826195"/>
    </source>
</evidence>
<sequence length="106" mass="12050">MCSRQALRACCGSPKWLITPLRLTRADEMVRIDEMIRIDEMVRIKLLYSVDRNKQALLACFSVFHYTCKPCTLAEVSLLVAGTVVEGTRRTTPRPAELLLIYCRCG</sequence>
<gene>
    <name evidence="1" type="ORF">KQX54_000619</name>
</gene>
<keyword evidence="2" id="KW-1185">Reference proteome</keyword>
<dbReference type="EMBL" id="JAHXZJ010003061">
    <property type="protein sequence ID" value="KAH0533583.1"/>
    <property type="molecule type" value="Genomic_DNA"/>
</dbReference>